<gene>
    <name evidence="1" type="ORF">IFR04_014536</name>
</gene>
<dbReference type="Proteomes" id="UP000664132">
    <property type="component" value="Unassembled WGS sequence"/>
</dbReference>
<dbReference type="OrthoDB" id="9984533at2759"/>
<name>A0A8H7W240_9HELO</name>
<reference evidence="1" key="1">
    <citation type="submission" date="2021-02" db="EMBL/GenBank/DDBJ databases">
        <title>Genome sequence Cadophora malorum strain M34.</title>
        <authorList>
            <person name="Stefanovic E."/>
            <person name="Vu D."/>
            <person name="Scully C."/>
            <person name="Dijksterhuis J."/>
            <person name="Roader J."/>
            <person name="Houbraken J."/>
        </authorList>
    </citation>
    <scope>NUCLEOTIDE SEQUENCE</scope>
    <source>
        <strain evidence="1">M34</strain>
    </source>
</reference>
<keyword evidence="2" id="KW-1185">Reference proteome</keyword>
<accession>A0A8H7W240</accession>
<evidence type="ECO:0008006" key="3">
    <source>
        <dbReference type="Google" id="ProtNLM"/>
    </source>
</evidence>
<comment type="caution">
    <text evidence="1">The sequence shown here is derived from an EMBL/GenBank/DDBJ whole genome shotgun (WGS) entry which is preliminary data.</text>
</comment>
<sequence>MAWLENLMLLGFNPDAPGVCKCYITGPASGSDYGSFYCQIGDDANVPPATEQGTPPRVRLTAYSTYDPDEPMCFPLHANCLKLLAQAVTYLRHGKCAPNPDLSVLNKDVLYAAMNKKSEEYLQALKLDYGELADSASEQYWGCQPGQEAWVSNPVTSPQITSFLAALRDQANSSTSPPIVGEKEPQLPSHASSRIANPFTTLAKEITCEILLYLPYSTLQAFTLSGLLPFHLPSMSAFWKRKLQLDMPFLWDLSVLSSPGNGFEMHREMRRQCFATTPELQNVEREGAMTLPRVVGERDTSLVLGLANRRRVWGACMGLAEVYEKEAGESREGKEVGEVEEEIVKGSVSLGMPIVAAPVSMDAKFLSVYLLENWFDLQREMELKFYFEGVEGDEWEGQSRLCGVERVGGRVFGERKGDGASVIVGETVRVEGFVLNVGGAADLRKMARVGVTGVKVLFHDGSETQVGFDVGDKRLLAAGEGKVITGLVGEIANGVIQRIGLLQCPRGSWFSSDGKKRCFAVHFADGSETFIGPRDEAEGARKVFRINGKGGEVVQKVEVGMNHLPMAVKITTSYNRICFFGTNQKNGHIIYEPPSSTHFIAGIYASWGYNTDRKECTTISILSARKDGKLGDMIEGYFTSIPNRRFTVRKRTNDGTEVTPVQAGVPVMGAKSLIWLYTLVSESQNSAL</sequence>
<evidence type="ECO:0000313" key="1">
    <source>
        <dbReference type="EMBL" id="KAG4412317.1"/>
    </source>
</evidence>
<dbReference type="AlphaFoldDB" id="A0A8H7W240"/>
<dbReference type="EMBL" id="JAFJYH010000388">
    <property type="protein sequence ID" value="KAG4412317.1"/>
    <property type="molecule type" value="Genomic_DNA"/>
</dbReference>
<evidence type="ECO:0000313" key="2">
    <source>
        <dbReference type="Proteomes" id="UP000664132"/>
    </source>
</evidence>
<proteinExistence type="predicted"/>
<protein>
    <recommendedName>
        <fullName evidence="3">F-box domain-containing protein</fullName>
    </recommendedName>
</protein>
<organism evidence="1 2">
    <name type="scientific">Cadophora malorum</name>
    <dbReference type="NCBI Taxonomy" id="108018"/>
    <lineage>
        <taxon>Eukaryota</taxon>
        <taxon>Fungi</taxon>
        <taxon>Dikarya</taxon>
        <taxon>Ascomycota</taxon>
        <taxon>Pezizomycotina</taxon>
        <taxon>Leotiomycetes</taxon>
        <taxon>Helotiales</taxon>
        <taxon>Ploettnerulaceae</taxon>
        <taxon>Cadophora</taxon>
    </lineage>
</organism>